<evidence type="ECO:0000256" key="6">
    <source>
        <dbReference type="ARBA" id="ARBA00023136"/>
    </source>
</evidence>
<feature type="region of interest" description="Disordered" evidence="7">
    <location>
        <begin position="392"/>
        <end position="417"/>
    </location>
</feature>
<dbReference type="PANTHER" id="PTHR33406">
    <property type="entry name" value="MEMBRANE PROTEIN MJ1562-RELATED"/>
    <property type="match status" value="1"/>
</dbReference>
<feature type="region of interest" description="Disordered" evidence="7">
    <location>
        <begin position="776"/>
        <end position="840"/>
    </location>
</feature>
<keyword evidence="6 8" id="KW-0472">Membrane</keyword>
<dbReference type="InterPro" id="IPR050545">
    <property type="entry name" value="Mycobact_MmpL"/>
</dbReference>
<feature type="transmembrane region" description="Helical" evidence="8">
    <location>
        <begin position="330"/>
        <end position="350"/>
    </location>
</feature>
<dbReference type="AlphaFoldDB" id="A0A0S4QQX6"/>
<keyword evidence="5 8" id="KW-1133">Transmembrane helix</keyword>
<feature type="compositionally biased region" description="Low complexity" evidence="7">
    <location>
        <begin position="776"/>
        <end position="797"/>
    </location>
</feature>
<dbReference type="Pfam" id="PF03176">
    <property type="entry name" value="MMPL"/>
    <property type="match status" value="2"/>
</dbReference>
<dbReference type="RefSeq" id="WP_091279146.1">
    <property type="nucleotide sequence ID" value="NZ_FAOZ01000013.1"/>
</dbReference>
<evidence type="ECO:0000256" key="8">
    <source>
        <dbReference type="SAM" id="Phobius"/>
    </source>
</evidence>
<dbReference type="GO" id="GO:0005886">
    <property type="term" value="C:plasma membrane"/>
    <property type="evidence" value="ECO:0007669"/>
    <property type="project" value="UniProtKB-SubCell"/>
</dbReference>
<evidence type="ECO:0000256" key="1">
    <source>
        <dbReference type="ARBA" id="ARBA00004651"/>
    </source>
</evidence>
<evidence type="ECO:0000313" key="10">
    <source>
        <dbReference type="EMBL" id="CUU57535.1"/>
    </source>
</evidence>
<evidence type="ECO:0000313" key="11">
    <source>
        <dbReference type="Proteomes" id="UP000198802"/>
    </source>
</evidence>
<feature type="transmembrane region" description="Helical" evidence="8">
    <location>
        <begin position="356"/>
        <end position="377"/>
    </location>
</feature>
<comment type="similarity">
    <text evidence="2">Belongs to the resistance-nodulation-cell division (RND) (TC 2.A.6) family. MmpL subfamily.</text>
</comment>
<evidence type="ECO:0000259" key="9">
    <source>
        <dbReference type="Pfam" id="PF03176"/>
    </source>
</evidence>
<evidence type="ECO:0000256" key="7">
    <source>
        <dbReference type="SAM" id="MobiDB-lite"/>
    </source>
</evidence>
<dbReference type="EMBL" id="FAOZ01000013">
    <property type="protein sequence ID" value="CUU57535.1"/>
    <property type="molecule type" value="Genomic_DNA"/>
</dbReference>
<keyword evidence="4 8" id="KW-0812">Transmembrane</keyword>
<dbReference type="Proteomes" id="UP000198802">
    <property type="component" value="Unassembled WGS sequence"/>
</dbReference>
<reference evidence="11" key="1">
    <citation type="submission" date="2015-11" db="EMBL/GenBank/DDBJ databases">
        <authorList>
            <person name="Varghese N."/>
        </authorList>
    </citation>
    <scope>NUCLEOTIDE SEQUENCE [LARGE SCALE GENOMIC DNA]</scope>
    <source>
        <strain evidence="11">DSM 45899</strain>
    </source>
</reference>
<feature type="transmembrane region" description="Helical" evidence="8">
    <location>
        <begin position="286"/>
        <end position="309"/>
    </location>
</feature>
<keyword evidence="3" id="KW-1003">Cell membrane</keyword>
<feature type="transmembrane region" description="Helical" evidence="8">
    <location>
        <begin position="606"/>
        <end position="629"/>
    </location>
</feature>
<proteinExistence type="inferred from homology"/>
<dbReference type="PANTHER" id="PTHR33406:SF11">
    <property type="entry name" value="MEMBRANE PROTEIN SCO6666-RELATED"/>
    <property type="match status" value="1"/>
</dbReference>
<evidence type="ECO:0000256" key="2">
    <source>
        <dbReference type="ARBA" id="ARBA00010157"/>
    </source>
</evidence>
<feature type="transmembrane region" description="Helical" evidence="8">
    <location>
        <begin position="580"/>
        <end position="599"/>
    </location>
</feature>
<feature type="region of interest" description="Disordered" evidence="7">
    <location>
        <begin position="449"/>
        <end position="471"/>
    </location>
</feature>
<sequence length="840" mass="83306">MGTVLYRLGRSCHRHGRTVLGLWLALLALAGAGTAVSGGSLDQSFPLRTEQATQAALTGAAALPGTDSRRGADLLLQRRAPTRAEAATARIVFSLDERAEADAAAGAGAATKAGSAAKAGAAAALTDSPYRAVISRVVAALGRAPLVAHVGDPFAATSAEAAQAGLSGDGRTAYALVTYRVTSPELTAQARDALLTAAEPARAAGITVDVAGTAVAGHHPLLDTRPSGLIGAAVVLLLLTGVLLAFARTGAALATGLPLAAGLLGLVVSLGGIGLAVGLAGLGPTAAMPALAVGLATSVGCSSYVLARLRQELAAGHSGAEAAGRTLRSAGSDVILVGLFAMLTSSTLVLPRVPVLTALALSTAGAVALSVCIALTLPTALHGAGRAVGRAGHAGNAQVAHDTHRDHGVSGEHGGGSARAVVRRPLPALLGSLVVLAVLALAVPGLRLGPTDDGSAGPTSTQRRAHDRISTAFGPGFNGPLLMVIEATGGADPVAAAGRIRPTIAALTAVALVDEPQELPGTDLATMTVIPLTGPDDPATADLLRAVREHAATLAVTTGATITVTGPTAIDLDVSRRLTAAVPLCLALLGGLTVALLMLALRGVAVALLVAAGSLATAAASYGAVTAVLRWGPLADALGLRPAGSVTAVLPLLVAGLLSGLATGHLLLGLYRLRAEHPRSGHPQPGPPRSGRPHGAVAARYREESRAALAVAAVAVVVFAGLARSTDPIIRTTGLVLAFGLLVNALVVRLVTVPAALALLERGAWWHPRLPGLPGLPGSPDSSDSPRAVPAAPAAPAGETEGHHACDEGSDIPEADIPEAAGHPGGIDHTGQAAQELVRS</sequence>
<keyword evidence="11" id="KW-1185">Reference proteome</keyword>
<feature type="transmembrane region" description="Helical" evidence="8">
    <location>
        <begin position="426"/>
        <end position="446"/>
    </location>
</feature>
<name>A0A0S4QQX6_9ACTN</name>
<dbReference type="SUPFAM" id="SSF82866">
    <property type="entry name" value="Multidrug efflux transporter AcrB transmembrane domain"/>
    <property type="match status" value="2"/>
</dbReference>
<feature type="transmembrane region" description="Helical" evidence="8">
    <location>
        <begin position="259"/>
        <end position="280"/>
    </location>
</feature>
<evidence type="ECO:0000256" key="5">
    <source>
        <dbReference type="ARBA" id="ARBA00022989"/>
    </source>
</evidence>
<feature type="transmembrane region" description="Helical" evidence="8">
    <location>
        <begin position="649"/>
        <end position="671"/>
    </location>
</feature>
<accession>A0A0S4QQX6</accession>
<feature type="domain" description="Membrane transport protein MMPL" evidence="9">
    <location>
        <begin position="525"/>
        <end position="768"/>
    </location>
</feature>
<protein>
    <submittedName>
        <fullName evidence="10">Putative drug exporter of the RND superfamily</fullName>
    </submittedName>
</protein>
<evidence type="ECO:0000256" key="3">
    <source>
        <dbReference type="ARBA" id="ARBA00022475"/>
    </source>
</evidence>
<comment type="subcellular location">
    <subcellularLocation>
        <location evidence="1">Cell membrane</location>
        <topology evidence="1">Multi-pass membrane protein</topology>
    </subcellularLocation>
</comment>
<dbReference type="InterPro" id="IPR004869">
    <property type="entry name" value="MMPL_dom"/>
</dbReference>
<feature type="compositionally biased region" description="Acidic residues" evidence="7">
    <location>
        <begin position="808"/>
        <end position="817"/>
    </location>
</feature>
<feature type="compositionally biased region" description="Basic and acidic residues" evidence="7">
    <location>
        <begin position="401"/>
        <end position="410"/>
    </location>
</feature>
<feature type="transmembrane region" description="Helical" evidence="8">
    <location>
        <begin position="735"/>
        <end position="760"/>
    </location>
</feature>
<gene>
    <name evidence="10" type="ORF">Ga0074812_11333</name>
</gene>
<feature type="transmembrane region" description="Helical" evidence="8">
    <location>
        <begin position="707"/>
        <end position="723"/>
    </location>
</feature>
<organism evidence="10 11">
    <name type="scientific">Parafrankia irregularis</name>
    <dbReference type="NCBI Taxonomy" id="795642"/>
    <lineage>
        <taxon>Bacteria</taxon>
        <taxon>Bacillati</taxon>
        <taxon>Actinomycetota</taxon>
        <taxon>Actinomycetes</taxon>
        <taxon>Frankiales</taxon>
        <taxon>Frankiaceae</taxon>
        <taxon>Parafrankia</taxon>
    </lineage>
</organism>
<evidence type="ECO:0000256" key="4">
    <source>
        <dbReference type="ARBA" id="ARBA00022692"/>
    </source>
</evidence>
<feature type="domain" description="Membrane transport protein MMPL" evidence="9">
    <location>
        <begin position="108"/>
        <end position="391"/>
    </location>
</feature>
<feature type="transmembrane region" description="Helical" evidence="8">
    <location>
        <begin position="228"/>
        <end position="247"/>
    </location>
</feature>